<gene>
    <name evidence="2" type="ORF">SISNIDRAFT_535722</name>
</gene>
<proteinExistence type="predicted"/>
<evidence type="ECO:0000256" key="1">
    <source>
        <dbReference type="SAM" id="SignalP"/>
    </source>
</evidence>
<organism evidence="2 3">
    <name type="scientific">Sistotremastrum niveocremeum HHB9708</name>
    <dbReference type="NCBI Taxonomy" id="1314777"/>
    <lineage>
        <taxon>Eukaryota</taxon>
        <taxon>Fungi</taxon>
        <taxon>Dikarya</taxon>
        <taxon>Basidiomycota</taxon>
        <taxon>Agaricomycotina</taxon>
        <taxon>Agaricomycetes</taxon>
        <taxon>Sistotremastrales</taxon>
        <taxon>Sistotremastraceae</taxon>
        <taxon>Sertulicium</taxon>
        <taxon>Sertulicium niveocremeum</taxon>
    </lineage>
</organism>
<keyword evidence="1" id="KW-0732">Signal</keyword>
<evidence type="ECO:0000313" key="2">
    <source>
        <dbReference type="EMBL" id="KZS87548.1"/>
    </source>
</evidence>
<keyword evidence="3" id="KW-1185">Reference proteome</keyword>
<dbReference type="Proteomes" id="UP000076722">
    <property type="component" value="Unassembled WGS sequence"/>
</dbReference>
<feature type="signal peptide" evidence="1">
    <location>
        <begin position="1"/>
        <end position="27"/>
    </location>
</feature>
<dbReference type="AlphaFoldDB" id="A0A164NBG2"/>
<name>A0A164NBG2_9AGAM</name>
<dbReference type="EMBL" id="KV419448">
    <property type="protein sequence ID" value="KZS87548.1"/>
    <property type="molecule type" value="Genomic_DNA"/>
</dbReference>
<evidence type="ECO:0000313" key="3">
    <source>
        <dbReference type="Proteomes" id="UP000076722"/>
    </source>
</evidence>
<feature type="chain" id="PRO_5007851966" evidence="1">
    <location>
        <begin position="28"/>
        <end position="188"/>
    </location>
</feature>
<sequence length="188" mass="20376">MIMLNVRGNLFLTLFVVLAATLNSAVAHALPVSALSTANKRDAVSERDICTTATDVRLGLSQLIDSIGDTVKDFTKDPVIVKLAQFDARVAAMLRTSGCTNKKRVGSSRHNKEDVTKRDGMGDVLNSVTNVLNVLGRSMKENGENRGTNNTSEEELFAIKVEKILKADVLSSTAIIVTFDASDGWYML</sequence>
<protein>
    <submittedName>
        <fullName evidence="2">Uncharacterized protein</fullName>
    </submittedName>
</protein>
<accession>A0A164NBG2</accession>
<reference evidence="2 3" key="1">
    <citation type="journal article" date="2016" name="Mol. Biol. Evol.">
        <title>Comparative Genomics of Early-Diverging Mushroom-Forming Fungi Provides Insights into the Origins of Lignocellulose Decay Capabilities.</title>
        <authorList>
            <person name="Nagy L.G."/>
            <person name="Riley R."/>
            <person name="Tritt A."/>
            <person name="Adam C."/>
            <person name="Daum C."/>
            <person name="Floudas D."/>
            <person name="Sun H."/>
            <person name="Yadav J.S."/>
            <person name="Pangilinan J."/>
            <person name="Larsson K.H."/>
            <person name="Matsuura K."/>
            <person name="Barry K."/>
            <person name="Labutti K."/>
            <person name="Kuo R."/>
            <person name="Ohm R.A."/>
            <person name="Bhattacharya S.S."/>
            <person name="Shirouzu T."/>
            <person name="Yoshinaga Y."/>
            <person name="Martin F.M."/>
            <person name="Grigoriev I.V."/>
            <person name="Hibbett D.S."/>
        </authorList>
    </citation>
    <scope>NUCLEOTIDE SEQUENCE [LARGE SCALE GENOMIC DNA]</scope>
    <source>
        <strain evidence="2 3">HHB9708</strain>
    </source>
</reference>